<dbReference type="GO" id="GO:0003825">
    <property type="term" value="F:alpha,alpha-trehalose-phosphate synthase (UDP-forming) activity"/>
    <property type="evidence" value="ECO:0007669"/>
    <property type="project" value="TreeGrafter"/>
</dbReference>
<dbReference type="STRING" id="1076256.A0A2H3C013"/>
<evidence type="ECO:0000313" key="1">
    <source>
        <dbReference type="EMBL" id="PBK74614.1"/>
    </source>
</evidence>
<keyword evidence="2" id="KW-1185">Reference proteome</keyword>
<organism evidence="1 2">
    <name type="scientific">Armillaria solidipes</name>
    <dbReference type="NCBI Taxonomy" id="1076256"/>
    <lineage>
        <taxon>Eukaryota</taxon>
        <taxon>Fungi</taxon>
        <taxon>Dikarya</taxon>
        <taxon>Basidiomycota</taxon>
        <taxon>Agaricomycotina</taxon>
        <taxon>Agaricomycetes</taxon>
        <taxon>Agaricomycetidae</taxon>
        <taxon>Agaricales</taxon>
        <taxon>Marasmiineae</taxon>
        <taxon>Physalacriaceae</taxon>
        <taxon>Armillaria</taxon>
    </lineage>
</organism>
<accession>A0A2H3C013</accession>
<dbReference type="PANTHER" id="PTHR10788:SF106">
    <property type="entry name" value="BCDNA.GH08860"/>
    <property type="match status" value="1"/>
</dbReference>
<dbReference type="EMBL" id="KZ293418">
    <property type="protein sequence ID" value="PBK74614.1"/>
    <property type="molecule type" value="Genomic_DNA"/>
</dbReference>
<reference evidence="2" key="1">
    <citation type="journal article" date="2017" name="Nat. Ecol. Evol.">
        <title>Genome expansion and lineage-specific genetic innovations in the forest pathogenic fungi Armillaria.</title>
        <authorList>
            <person name="Sipos G."/>
            <person name="Prasanna A.N."/>
            <person name="Walter M.C."/>
            <person name="O'Connor E."/>
            <person name="Balint B."/>
            <person name="Krizsan K."/>
            <person name="Kiss B."/>
            <person name="Hess J."/>
            <person name="Varga T."/>
            <person name="Slot J."/>
            <person name="Riley R."/>
            <person name="Boka B."/>
            <person name="Rigling D."/>
            <person name="Barry K."/>
            <person name="Lee J."/>
            <person name="Mihaltcheva S."/>
            <person name="LaButti K."/>
            <person name="Lipzen A."/>
            <person name="Waldron R."/>
            <person name="Moloney N.M."/>
            <person name="Sperisen C."/>
            <person name="Kredics L."/>
            <person name="Vagvoelgyi C."/>
            <person name="Patrignani A."/>
            <person name="Fitzpatrick D."/>
            <person name="Nagy I."/>
            <person name="Doyle S."/>
            <person name="Anderson J.B."/>
            <person name="Grigoriev I.V."/>
            <person name="Gueldener U."/>
            <person name="Muensterkoetter M."/>
            <person name="Nagy L.G."/>
        </authorList>
    </citation>
    <scope>NUCLEOTIDE SEQUENCE [LARGE SCALE GENOMIC DNA]</scope>
    <source>
        <strain evidence="2">28-4</strain>
    </source>
</reference>
<evidence type="ECO:0000313" key="2">
    <source>
        <dbReference type="Proteomes" id="UP000218334"/>
    </source>
</evidence>
<dbReference type="InterPro" id="IPR001830">
    <property type="entry name" value="Glyco_trans_20"/>
</dbReference>
<name>A0A2H3C013_9AGAR</name>
<dbReference type="SUPFAM" id="SSF53756">
    <property type="entry name" value="UDP-Glycosyltransferase/glycogen phosphorylase"/>
    <property type="match status" value="1"/>
</dbReference>
<protein>
    <submittedName>
        <fullName evidence="1">Uncharacterized protein</fullName>
    </submittedName>
</protein>
<dbReference type="Gene3D" id="3.40.50.2000">
    <property type="entry name" value="Glycogen Phosphorylase B"/>
    <property type="match status" value="1"/>
</dbReference>
<dbReference type="PANTHER" id="PTHR10788">
    <property type="entry name" value="TREHALOSE-6-PHOSPHATE SYNTHASE"/>
    <property type="match status" value="1"/>
</dbReference>
<sequence length="132" mass="14777">MGDNTGRKVLVMVVTWKEDSPRLTVSDVFPVSSSRDWMNLVSYEYIACQQARQGVMILSEFAGAAQSLNGSIVINSWDSQQVADAIHEAVTMNVDVRADNHRKLFKYVNKSASFWGSSFIKEMGRIIDQAQV</sequence>
<proteinExistence type="predicted"/>
<dbReference type="Proteomes" id="UP000218334">
    <property type="component" value="Unassembled WGS sequence"/>
</dbReference>
<dbReference type="AlphaFoldDB" id="A0A2H3C013"/>
<dbReference type="GO" id="GO:0005829">
    <property type="term" value="C:cytosol"/>
    <property type="evidence" value="ECO:0007669"/>
    <property type="project" value="TreeGrafter"/>
</dbReference>
<dbReference type="Pfam" id="PF00982">
    <property type="entry name" value="Glyco_transf_20"/>
    <property type="match status" value="1"/>
</dbReference>
<dbReference type="GO" id="GO:0005992">
    <property type="term" value="P:trehalose biosynthetic process"/>
    <property type="evidence" value="ECO:0007669"/>
    <property type="project" value="InterPro"/>
</dbReference>
<dbReference type="GO" id="GO:0004805">
    <property type="term" value="F:trehalose-phosphatase activity"/>
    <property type="evidence" value="ECO:0007669"/>
    <property type="project" value="TreeGrafter"/>
</dbReference>
<dbReference type="GO" id="GO:0005946">
    <property type="term" value="C:alpha,alpha-trehalose-phosphate synthase complex (UDP-forming)"/>
    <property type="evidence" value="ECO:0007669"/>
    <property type="project" value="TreeGrafter"/>
</dbReference>
<gene>
    <name evidence="1" type="ORF">ARMSODRAFT_950618</name>
</gene>